<dbReference type="SMART" id="SM00773">
    <property type="entry name" value="WGR"/>
    <property type="match status" value="1"/>
</dbReference>
<dbReference type="Gene3D" id="2.20.140.10">
    <property type="entry name" value="WGR domain"/>
    <property type="match status" value="1"/>
</dbReference>
<evidence type="ECO:0000313" key="2">
    <source>
        <dbReference type="EMBL" id="KAB2654909.1"/>
    </source>
</evidence>
<gene>
    <name evidence="2" type="ORF">F9K94_22900</name>
</gene>
<proteinExistence type="predicted"/>
<dbReference type="InterPro" id="IPR008893">
    <property type="entry name" value="WGR_domain"/>
</dbReference>
<dbReference type="AlphaFoldDB" id="A0A7V7VQP9"/>
<name>A0A7V7VQP9_9HYPH</name>
<dbReference type="InterPro" id="IPR036930">
    <property type="entry name" value="WGR_dom_sf"/>
</dbReference>
<dbReference type="Pfam" id="PF05406">
    <property type="entry name" value="WGR"/>
    <property type="match status" value="1"/>
</dbReference>
<dbReference type="EMBL" id="WBVY01000009">
    <property type="protein sequence ID" value="KAB2654909.1"/>
    <property type="molecule type" value="Genomic_DNA"/>
</dbReference>
<protein>
    <submittedName>
        <fullName evidence="2">WGR domain-containing protein</fullName>
    </submittedName>
</protein>
<evidence type="ECO:0000259" key="1">
    <source>
        <dbReference type="PROSITE" id="PS51977"/>
    </source>
</evidence>
<dbReference type="SUPFAM" id="SSF142921">
    <property type="entry name" value="WGR domain-like"/>
    <property type="match status" value="1"/>
</dbReference>
<dbReference type="PROSITE" id="PS51977">
    <property type="entry name" value="WGR"/>
    <property type="match status" value="1"/>
</dbReference>
<dbReference type="Proteomes" id="UP000460650">
    <property type="component" value="Unassembled WGS sequence"/>
</dbReference>
<feature type="domain" description="WGR" evidence="1">
    <location>
        <begin position="1"/>
        <end position="76"/>
    </location>
</feature>
<comment type="caution">
    <text evidence="2">The sequence shown here is derived from an EMBL/GenBank/DDBJ whole genome shotgun (WGS) entry which is preliminary data.</text>
</comment>
<dbReference type="InterPro" id="IPR049809">
    <property type="entry name" value="YehF/YfeS-like_WGR"/>
</dbReference>
<accession>A0A7V7VQP9</accession>
<dbReference type="RefSeq" id="WP_151648884.1">
    <property type="nucleotide sequence ID" value="NZ_WBVY01000009.1"/>
</dbReference>
<evidence type="ECO:0000313" key="3">
    <source>
        <dbReference type="Proteomes" id="UP000460650"/>
    </source>
</evidence>
<sequence length="76" mass="9148">MDLLHFRRIDRERNMARFYNLTIEPTLFGTVSVVREWGRIGSSGRRRIDLYEGEAEARDAYTQLSRRKLRRGYIQQ</sequence>
<reference evidence="2 3" key="1">
    <citation type="submission" date="2019-09" db="EMBL/GenBank/DDBJ databases">
        <title>Taxonomic organization of the family Brucellaceae based on a phylogenomic approach.</title>
        <authorList>
            <person name="Leclercq S."/>
            <person name="Cloeckaert A."/>
            <person name="Zygmunt M.S."/>
        </authorList>
    </citation>
    <scope>NUCLEOTIDE SEQUENCE [LARGE SCALE GENOMIC DNA]</scope>
    <source>
        <strain evidence="2 3">TA93</strain>
    </source>
</reference>
<dbReference type="CDD" id="cd07996">
    <property type="entry name" value="WGR_MMR_like"/>
    <property type="match status" value="1"/>
</dbReference>
<organism evidence="2 3">
    <name type="scientific">Brucella tritici</name>
    <dbReference type="NCBI Taxonomy" id="94626"/>
    <lineage>
        <taxon>Bacteria</taxon>
        <taxon>Pseudomonadati</taxon>
        <taxon>Pseudomonadota</taxon>
        <taxon>Alphaproteobacteria</taxon>
        <taxon>Hyphomicrobiales</taxon>
        <taxon>Brucellaceae</taxon>
        <taxon>Brucella/Ochrobactrum group</taxon>
        <taxon>Brucella</taxon>
    </lineage>
</organism>